<evidence type="ECO:0000313" key="2">
    <source>
        <dbReference type="Proteomes" id="UP001199070"/>
    </source>
</evidence>
<dbReference type="EMBL" id="JAIZTC010000013">
    <property type="protein sequence ID" value="MCA8383565.1"/>
    <property type="molecule type" value="Genomic_DNA"/>
</dbReference>
<protein>
    <submittedName>
        <fullName evidence="1">Uncharacterized protein</fullName>
    </submittedName>
</protein>
<name>A0AAW4TT46_9BURK</name>
<reference evidence="1" key="1">
    <citation type="submission" date="2023-08" db="EMBL/GenBank/DDBJ databases">
        <title>A collection of bacterial strains from the Burkholderia cepacia Research Laboratory and Repository.</title>
        <authorList>
            <person name="Lipuma J."/>
            <person name="Spilker T."/>
        </authorList>
    </citation>
    <scope>NUCLEOTIDE SEQUENCE</scope>
    <source>
        <strain evidence="1">AU0862</strain>
    </source>
</reference>
<sequence>MVAGLAITRRLTMSYETDELMIEGITEDHFAISHESGILRHISVHEADGDMLFTLPSGWTAEQINAAVAVYKRGFSHGEKFGAAHAQRIVREALGIFH</sequence>
<dbReference type="Proteomes" id="UP001199070">
    <property type="component" value="Unassembled WGS sequence"/>
</dbReference>
<proteinExistence type="predicted"/>
<dbReference type="RefSeq" id="WP_226136143.1">
    <property type="nucleotide sequence ID" value="NZ_JAIZTC010000013.1"/>
</dbReference>
<accession>A0AAW4TT46</accession>
<dbReference type="AlphaFoldDB" id="A0AAW4TT46"/>
<organism evidence="1 2">
    <name type="scientific">Burkholderia cenocepacia</name>
    <dbReference type="NCBI Taxonomy" id="95486"/>
    <lineage>
        <taxon>Bacteria</taxon>
        <taxon>Pseudomonadati</taxon>
        <taxon>Pseudomonadota</taxon>
        <taxon>Betaproteobacteria</taxon>
        <taxon>Burkholderiales</taxon>
        <taxon>Burkholderiaceae</taxon>
        <taxon>Burkholderia</taxon>
        <taxon>Burkholderia cepacia complex</taxon>
    </lineage>
</organism>
<comment type="caution">
    <text evidence="1">The sequence shown here is derived from an EMBL/GenBank/DDBJ whole genome shotgun (WGS) entry which is preliminary data.</text>
</comment>
<evidence type="ECO:0000313" key="1">
    <source>
        <dbReference type="EMBL" id="MCA8383565.1"/>
    </source>
</evidence>
<gene>
    <name evidence="1" type="ORF">LGN22_32110</name>
</gene>